<dbReference type="Pfam" id="PF13242">
    <property type="entry name" value="Hydrolase_like"/>
    <property type="match status" value="1"/>
</dbReference>
<name>A0ABT1IJQ6_9PSEU</name>
<evidence type="ECO:0000313" key="2">
    <source>
        <dbReference type="Proteomes" id="UP001205185"/>
    </source>
</evidence>
<dbReference type="SUPFAM" id="SSF56784">
    <property type="entry name" value="HAD-like"/>
    <property type="match status" value="1"/>
</dbReference>
<dbReference type="InterPro" id="IPR023214">
    <property type="entry name" value="HAD_sf"/>
</dbReference>
<proteinExistence type="predicted"/>
<keyword evidence="2" id="KW-1185">Reference proteome</keyword>
<dbReference type="InterPro" id="IPR050155">
    <property type="entry name" value="HAD-like_hydrolase_sf"/>
</dbReference>
<gene>
    <name evidence="1" type="ORF">LV75_005320</name>
</gene>
<dbReference type="Proteomes" id="UP001205185">
    <property type="component" value="Unassembled WGS sequence"/>
</dbReference>
<organism evidence="1 2">
    <name type="scientific">Actinokineospora diospyrosa</name>
    <dbReference type="NCBI Taxonomy" id="103728"/>
    <lineage>
        <taxon>Bacteria</taxon>
        <taxon>Bacillati</taxon>
        <taxon>Actinomycetota</taxon>
        <taxon>Actinomycetes</taxon>
        <taxon>Pseudonocardiales</taxon>
        <taxon>Pseudonocardiaceae</taxon>
        <taxon>Actinokineospora</taxon>
    </lineage>
</organism>
<comment type="caution">
    <text evidence="1">The sequence shown here is derived from an EMBL/GenBank/DDBJ whole genome shotgun (WGS) entry which is preliminary data.</text>
</comment>
<dbReference type="SFLD" id="SFLDG01129">
    <property type="entry name" value="C1.5:_HAD__Beta-PGM__Phosphata"/>
    <property type="match status" value="1"/>
</dbReference>
<dbReference type="InterPro" id="IPR023198">
    <property type="entry name" value="PGP-like_dom2"/>
</dbReference>
<dbReference type="InterPro" id="IPR036412">
    <property type="entry name" value="HAD-like_sf"/>
</dbReference>
<dbReference type="Gene3D" id="1.10.150.240">
    <property type="entry name" value="Putative phosphatase, domain 2"/>
    <property type="match status" value="1"/>
</dbReference>
<dbReference type="EMBL" id="JAMTCO010000014">
    <property type="protein sequence ID" value="MCP2272794.1"/>
    <property type="molecule type" value="Genomic_DNA"/>
</dbReference>
<dbReference type="PANTHER" id="PTHR43434">
    <property type="entry name" value="PHOSPHOGLYCOLATE PHOSPHATASE"/>
    <property type="match status" value="1"/>
</dbReference>
<evidence type="ECO:0000313" key="1">
    <source>
        <dbReference type="EMBL" id="MCP2272794.1"/>
    </source>
</evidence>
<sequence>MRPCHYDRVTEKSTLVLWDVDQTLVDYSGTGHDWYGRALAGALGLEIAHIPAFPGRTERSITVELLEAHGVDWTEEHVERMFAELISIATAARPQLPSLGRALPGAPQVLAALAGRAEVVQSLVTGNLVELADCKLAAFDLLPFVDLEIGGYGSVSTDRHDLVAAAKRAAEAKYGTVFAPRSIVVIGDTPHDVAAAHHHGAVGVAVATGRHSVEELVACGADVVLTDLSDTDAVVATLLRTTDNLTPGA</sequence>
<dbReference type="Gene3D" id="3.40.50.1000">
    <property type="entry name" value="HAD superfamily/HAD-like"/>
    <property type="match status" value="1"/>
</dbReference>
<reference evidence="1 2" key="1">
    <citation type="submission" date="2022-06" db="EMBL/GenBank/DDBJ databases">
        <title>Genomic Encyclopedia of Archaeal and Bacterial Type Strains, Phase II (KMG-II): from individual species to whole genera.</title>
        <authorList>
            <person name="Goeker M."/>
        </authorList>
    </citation>
    <scope>NUCLEOTIDE SEQUENCE [LARGE SCALE GENOMIC DNA]</scope>
    <source>
        <strain evidence="1 2">DSM 44255</strain>
    </source>
</reference>
<protein>
    <submittedName>
        <fullName evidence="1">Phosphoglycolate phosphatase, HAD superfamily</fullName>
    </submittedName>
</protein>
<dbReference type="PANTHER" id="PTHR43434:SF1">
    <property type="entry name" value="PHOSPHOGLYCOLATE PHOSPHATASE"/>
    <property type="match status" value="1"/>
</dbReference>
<accession>A0ABT1IJQ6</accession>
<dbReference type="SFLD" id="SFLDS00003">
    <property type="entry name" value="Haloacid_Dehalogenase"/>
    <property type="match status" value="1"/>
</dbReference>